<dbReference type="STRING" id="1399860.A0A2C5XVJ0"/>
<dbReference type="InterPro" id="IPR000101">
    <property type="entry name" value="GGT_peptidase"/>
</dbReference>
<feature type="binding site" evidence="2">
    <location>
        <position position="410"/>
    </location>
    <ligand>
        <name>L-glutamate</name>
        <dbReference type="ChEBI" id="CHEBI:29985"/>
    </ligand>
</feature>
<dbReference type="FunFam" id="1.10.246.130:FF:000001">
    <property type="entry name" value="Gamma-glutamyltransferase 5 isoform 1"/>
    <property type="match status" value="1"/>
</dbReference>
<feature type="chain" id="PRO_5012496737" description="Glutathione hydrolase" evidence="4">
    <location>
        <begin position="23"/>
        <end position="558"/>
    </location>
</feature>
<proteinExistence type="predicted"/>
<evidence type="ECO:0000256" key="2">
    <source>
        <dbReference type="PIRSR" id="PIRSR600101-2"/>
    </source>
</evidence>
<protein>
    <recommendedName>
        <fullName evidence="3">Glutathione hydrolase</fullName>
        <ecNumber evidence="3">2.3.2.2</ecNumber>
        <ecNumber evidence="3">3.4.19.13</ecNumber>
    </recommendedName>
    <alternativeName>
        <fullName evidence="3">Gamma-glutamyltransferase</fullName>
    </alternativeName>
    <alternativeName>
        <fullName evidence="3">Gamma-glutamyltranspeptidase</fullName>
    </alternativeName>
</protein>
<dbReference type="GO" id="GO:0005886">
    <property type="term" value="C:plasma membrane"/>
    <property type="evidence" value="ECO:0007669"/>
    <property type="project" value="TreeGrafter"/>
</dbReference>
<sequence>MALLLKLASSLLLLSAAAPAAAYDPEAPPTIGAVASESAVCSKVGTQLLKIGGSAADAMVGTVLCVGIVALHHSGIGGGGFMTIRQANGTYETVDFRETAPAAAHEDMFENNTQASLVGGLASGVPGELRGLEYIHNKYGKLPWVQVLQPVIKLARAGFIVTDELAKFMDAQTTPFLTEDPAWAIDFAPQGKRVQKDDIMTRKRYANTLEDIANYGVGVFYTGAMAKATIAAVQARNGIMTMADLANYTIKTGEAVHVQYHGHKLSSCNTPSSGVVALSALNILNGYGPLDNMGPLSTHRLDEAFKFAYGQRVKLGDGDFVAGMENYTANMLSSQTASSIRLRISNSTTHGTDWYDPEGLEVLDTPGTSFIATADTSGLAISLATTVNLIFGSHVMVPETGIVMNNQMNDFGIPGTSDAFGYEASPANFIRPGKRPLSSISPVIAETPDGHLSFSVGAAGGSRIITATVQAIVHLIDQKMSLPDALKQPRLHDQLIPSGVTFEYSFDNRTVDYMRRLHHNVSWVAPGQSSVQGVRQLPNGTFEAAGEPRQVSSGGFAI</sequence>
<feature type="binding site" evidence="2">
    <location>
        <begin position="386"/>
        <end position="388"/>
    </location>
    <ligand>
        <name>L-glutamate</name>
        <dbReference type="ChEBI" id="CHEBI:29985"/>
    </ligand>
</feature>
<dbReference type="SUPFAM" id="SSF56235">
    <property type="entry name" value="N-terminal nucleophile aminohydrolases (Ntn hydrolases)"/>
    <property type="match status" value="1"/>
</dbReference>
<dbReference type="PANTHER" id="PTHR11686:SF62">
    <property type="entry name" value="GLUTATHIONE HYDROLASE"/>
    <property type="match status" value="1"/>
</dbReference>
<evidence type="ECO:0000256" key="4">
    <source>
        <dbReference type="SAM" id="SignalP"/>
    </source>
</evidence>
<dbReference type="InterPro" id="IPR043137">
    <property type="entry name" value="GGT_ssub_C"/>
</dbReference>
<dbReference type="UniPathway" id="UPA00204"/>
<comment type="pathway">
    <text evidence="3">Sulfur metabolism; glutathione metabolism.</text>
</comment>
<comment type="catalytic activity">
    <reaction evidence="3">
        <text>an S-substituted glutathione + H2O = an S-substituted L-cysteinylglycine + L-glutamate</text>
        <dbReference type="Rhea" id="RHEA:59468"/>
        <dbReference type="ChEBI" id="CHEBI:15377"/>
        <dbReference type="ChEBI" id="CHEBI:29985"/>
        <dbReference type="ChEBI" id="CHEBI:90779"/>
        <dbReference type="ChEBI" id="CHEBI:143103"/>
        <dbReference type="EC" id="3.4.19.13"/>
    </reaction>
</comment>
<feature type="binding site" evidence="2">
    <location>
        <position position="461"/>
    </location>
    <ligand>
        <name>L-glutamate</name>
        <dbReference type="ChEBI" id="CHEBI:29985"/>
    </ligand>
</feature>
<comment type="catalytic activity">
    <reaction evidence="3">
        <text>glutathione + H2O = L-cysteinylglycine + L-glutamate</text>
        <dbReference type="Rhea" id="RHEA:28807"/>
        <dbReference type="ChEBI" id="CHEBI:15377"/>
        <dbReference type="ChEBI" id="CHEBI:29985"/>
        <dbReference type="ChEBI" id="CHEBI:57925"/>
        <dbReference type="ChEBI" id="CHEBI:61694"/>
        <dbReference type="EC" id="3.4.19.13"/>
    </reaction>
</comment>
<feature type="binding site" evidence="2">
    <location>
        <begin position="438"/>
        <end position="439"/>
    </location>
    <ligand>
        <name>L-glutamate</name>
        <dbReference type="ChEBI" id="CHEBI:29985"/>
    </ligand>
</feature>
<dbReference type="EC" id="2.3.2.2" evidence="3"/>
<reference evidence="5 6" key="1">
    <citation type="submission" date="2017-06" db="EMBL/GenBank/DDBJ databases">
        <title>Ant-infecting Ophiocordyceps genomes reveal a high diversity of potential behavioral manipulation genes and a possible major role for enterotoxins.</title>
        <authorList>
            <person name="De Bekker C."/>
            <person name="Evans H.C."/>
            <person name="Brachmann A."/>
            <person name="Hughes D.P."/>
        </authorList>
    </citation>
    <scope>NUCLEOTIDE SEQUENCE [LARGE SCALE GENOMIC DNA]</scope>
    <source>
        <strain evidence="5 6">Map64</strain>
    </source>
</reference>
<organism evidence="5 6">
    <name type="scientific">Ophiocordyceps australis</name>
    <dbReference type="NCBI Taxonomy" id="1399860"/>
    <lineage>
        <taxon>Eukaryota</taxon>
        <taxon>Fungi</taxon>
        <taxon>Dikarya</taxon>
        <taxon>Ascomycota</taxon>
        <taxon>Pezizomycotina</taxon>
        <taxon>Sordariomycetes</taxon>
        <taxon>Hypocreomycetidae</taxon>
        <taxon>Hypocreales</taxon>
        <taxon>Ophiocordycipitaceae</taxon>
        <taxon>Ophiocordyceps</taxon>
    </lineage>
</organism>
<dbReference type="PANTHER" id="PTHR11686">
    <property type="entry name" value="GAMMA GLUTAMYL TRANSPEPTIDASE"/>
    <property type="match status" value="1"/>
</dbReference>
<dbReference type="Pfam" id="PF01019">
    <property type="entry name" value="G_glu_transpept"/>
    <property type="match status" value="1"/>
</dbReference>
<comment type="catalytic activity">
    <reaction evidence="3">
        <text>an N-terminal (5-L-glutamyl)-[peptide] + an alpha-amino acid = 5-L-glutamyl amino acid + an N-terminal L-alpha-aminoacyl-[peptide]</text>
        <dbReference type="Rhea" id="RHEA:23904"/>
        <dbReference type="Rhea" id="RHEA-COMP:9780"/>
        <dbReference type="Rhea" id="RHEA-COMP:9795"/>
        <dbReference type="ChEBI" id="CHEBI:77644"/>
        <dbReference type="ChEBI" id="CHEBI:78597"/>
        <dbReference type="ChEBI" id="CHEBI:78599"/>
        <dbReference type="ChEBI" id="CHEBI:78608"/>
        <dbReference type="EC" id="2.3.2.2"/>
    </reaction>
</comment>
<dbReference type="EC" id="3.4.19.13" evidence="3"/>
<dbReference type="InterPro" id="IPR043138">
    <property type="entry name" value="GGT_lsub"/>
</dbReference>
<dbReference type="FunFam" id="3.60.20.40:FF:000008">
    <property type="entry name" value="Gamma-glutamyltranspeptidase (Eurofung)"/>
    <property type="match status" value="1"/>
</dbReference>
<keyword evidence="6" id="KW-1185">Reference proteome</keyword>
<dbReference type="Proteomes" id="UP000226192">
    <property type="component" value="Unassembled WGS sequence"/>
</dbReference>
<accession>A0A2C5XVJ0</accession>
<feature type="signal peptide" evidence="4">
    <location>
        <begin position="1"/>
        <end position="22"/>
    </location>
</feature>
<dbReference type="EMBL" id="NJET01000145">
    <property type="protein sequence ID" value="PHH60467.1"/>
    <property type="molecule type" value="Genomic_DNA"/>
</dbReference>
<evidence type="ECO:0000313" key="5">
    <source>
        <dbReference type="EMBL" id="PHH60467.1"/>
    </source>
</evidence>
<keyword evidence="3" id="KW-0378">Hydrolase</keyword>
<dbReference type="GO" id="GO:0103068">
    <property type="term" value="F:leukotriene C4 gamma-glutamyl transferase activity"/>
    <property type="evidence" value="ECO:0007669"/>
    <property type="project" value="UniProtKB-EC"/>
</dbReference>
<feature type="binding site" evidence="2">
    <location>
        <position position="97"/>
    </location>
    <ligand>
        <name>L-glutamate</name>
        <dbReference type="ChEBI" id="CHEBI:29985"/>
    </ligand>
</feature>
<feature type="active site" description="Nucleophile" evidence="1">
    <location>
        <position position="368"/>
    </location>
</feature>
<dbReference type="Gene3D" id="3.60.20.40">
    <property type="match status" value="1"/>
</dbReference>
<keyword evidence="3" id="KW-0808">Transferase</keyword>
<dbReference type="GO" id="GO:0006751">
    <property type="term" value="P:glutathione catabolic process"/>
    <property type="evidence" value="ECO:0007669"/>
    <property type="project" value="UniProtKB-UniRule"/>
</dbReference>
<dbReference type="OrthoDB" id="1081007at2759"/>
<dbReference type="InterPro" id="IPR029055">
    <property type="entry name" value="Ntn_hydrolases_N"/>
</dbReference>
<dbReference type="PRINTS" id="PR01210">
    <property type="entry name" value="GGTRANSPTASE"/>
</dbReference>
<dbReference type="GO" id="GO:0036374">
    <property type="term" value="F:glutathione hydrolase activity"/>
    <property type="evidence" value="ECO:0007669"/>
    <property type="project" value="UniProtKB-UniRule"/>
</dbReference>
<dbReference type="AlphaFoldDB" id="A0A2C5XVJ0"/>
<name>A0A2C5XVJ0_9HYPO</name>
<keyword evidence="3" id="KW-0012">Acyltransferase</keyword>
<comment type="caution">
    <text evidence="5">The sequence shown here is derived from an EMBL/GenBank/DDBJ whole genome shotgun (WGS) entry which is preliminary data.</text>
</comment>
<dbReference type="NCBIfam" id="TIGR00066">
    <property type="entry name" value="g_glut_trans"/>
    <property type="match status" value="1"/>
</dbReference>
<dbReference type="Gene3D" id="1.10.246.130">
    <property type="match status" value="1"/>
</dbReference>
<evidence type="ECO:0000256" key="1">
    <source>
        <dbReference type="PIRSR" id="PIRSR600101-1"/>
    </source>
</evidence>
<evidence type="ECO:0000256" key="3">
    <source>
        <dbReference type="RuleBase" id="RU368068"/>
    </source>
</evidence>
<evidence type="ECO:0000313" key="6">
    <source>
        <dbReference type="Proteomes" id="UP000226192"/>
    </source>
</evidence>
<gene>
    <name evidence="5" type="ORF">CDD81_1642</name>
</gene>
<keyword evidence="4" id="KW-0732">Signal</keyword>
<comment type="function">
    <text evidence="3">Cleaves the gamma-glutamyl peptide bond of glutathione and glutathione conjugates.</text>
</comment>